<dbReference type="Pfam" id="PF13560">
    <property type="entry name" value="HTH_31"/>
    <property type="match status" value="1"/>
</dbReference>
<dbReference type="Proteomes" id="UP000176087">
    <property type="component" value="Unassembled WGS sequence"/>
</dbReference>
<dbReference type="EMBL" id="LJGT01000040">
    <property type="protein sequence ID" value="OEU88576.1"/>
    <property type="molecule type" value="Genomic_DNA"/>
</dbReference>
<gene>
    <name evidence="2" type="ORF">AN215_16890</name>
</gene>
<dbReference type="InterPro" id="IPR043917">
    <property type="entry name" value="DUF5753"/>
</dbReference>
<dbReference type="RefSeq" id="WP_070014006.1">
    <property type="nucleotide sequence ID" value="NZ_LJGS01000044.1"/>
</dbReference>
<comment type="caution">
    <text evidence="2">The sequence shown here is derived from an EMBL/GenBank/DDBJ whole genome shotgun (WGS) entry which is preliminary data.</text>
</comment>
<dbReference type="CDD" id="cd00093">
    <property type="entry name" value="HTH_XRE"/>
    <property type="match status" value="1"/>
</dbReference>
<dbReference type="InterPro" id="IPR001387">
    <property type="entry name" value="Cro/C1-type_HTH"/>
</dbReference>
<feature type="domain" description="HTH cro/C1-type" evidence="1">
    <location>
        <begin position="21"/>
        <end position="75"/>
    </location>
</feature>
<proteinExistence type="predicted"/>
<dbReference type="PATRIC" id="fig|933944.5.peg.1428"/>
<dbReference type="SMART" id="SM00530">
    <property type="entry name" value="HTH_XRE"/>
    <property type="match status" value="1"/>
</dbReference>
<evidence type="ECO:0000313" key="3">
    <source>
        <dbReference type="Proteomes" id="UP000176087"/>
    </source>
</evidence>
<keyword evidence="3" id="KW-1185">Reference proteome</keyword>
<reference evidence="2 3" key="1">
    <citation type="journal article" date="2016" name="Front. Microbiol.">
        <title>Comparative Genomics Analysis of Streptomyces Species Reveals Their Adaptation to the Marine Environment and Their Diversity at the Genomic Level.</title>
        <authorList>
            <person name="Tian X."/>
            <person name="Zhang Z."/>
            <person name="Yang T."/>
            <person name="Chen M."/>
            <person name="Li J."/>
            <person name="Chen F."/>
            <person name="Yang J."/>
            <person name="Li W."/>
            <person name="Zhang B."/>
            <person name="Zhang Z."/>
            <person name="Wu J."/>
            <person name="Zhang C."/>
            <person name="Long L."/>
            <person name="Xiao J."/>
        </authorList>
    </citation>
    <scope>NUCLEOTIDE SEQUENCE [LARGE SCALE GENOMIC DNA]</scope>
    <source>
        <strain evidence="2 3">SCSIO 10390</strain>
    </source>
</reference>
<dbReference type="STRING" id="933944.AN215_16890"/>
<accession>A0A1E7JLQ7</accession>
<dbReference type="InterPro" id="IPR010982">
    <property type="entry name" value="Lambda_DNA-bd_dom_sf"/>
</dbReference>
<dbReference type="GO" id="GO:0003677">
    <property type="term" value="F:DNA binding"/>
    <property type="evidence" value="ECO:0007669"/>
    <property type="project" value="InterPro"/>
</dbReference>
<dbReference type="OrthoDB" id="2897536at2"/>
<dbReference type="Pfam" id="PF19054">
    <property type="entry name" value="DUF5753"/>
    <property type="match status" value="1"/>
</dbReference>
<evidence type="ECO:0000259" key="1">
    <source>
        <dbReference type="PROSITE" id="PS50943"/>
    </source>
</evidence>
<dbReference type="SUPFAM" id="SSF47413">
    <property type="entry name" value="lambda repressor-like DNA-binding domains"/>
    <property type="match status" value="1"/>
</dbReference>
<dbReference type="Gene3D" id="1.10.260.40">
    <property type="entry name" value="lambda repressor-like DNA-binding domains"/>
    <property type="match status" value="1"/>
</dbReference>
<dbReference type="PROSITE" id="PS50943">
    <property type="entry name" value="HTH_CROC1"/>
    <property type="match status" value="1"/>
</dbReference>
<name>A0A1E7JLQ7_9ACTN</name>
<dbReference type="AlphaFoldDB" id="A0A1E7JLQ7"/>
<sequence>MANVRELDPGASPLNYLGAELRRLREAAGLTLEDLGGIVFCTGSLISQFETARKVPRPEFLERADVALGADGALLRLWELVKRSGLPAWVHEYVRLEAEATTIYTFQAQVVHGLLQTEDYARAVLRSAGPAETLEERVAARMARQRILAGGGSPLIWIILDEGVLHRPVGGPECMRTQLAHLLSCREATSVNVQVLPFAAGAHHGLTGSFTLLTFEDAPHVTYSETYESNQLSVDPKAVAAGSFRYDHLQAAALSLDASAELMARVMEDLHEHRSEPGRRTVG</sequence>
<protein>
    <submittedName>
        <fullName evidence="2">XRE family transcriptional regulator</fullName>
    </submittedName>
</protein>
<evidence type="ECO:0000313" key="2">
    <source>
        <dbReference type="EMBL" id="OEU88576.1"/>
    </source>
</evidence>
<organism evidence="2 3">
    <name type="scientific">Streptomyces abyssalis</name>
    <dbReference type="NCBI Taxonomy" id="933944"/>
    <lineage>
        <taxon>Bacteria</taxon>
        <taxon>Bacillati</taxon>
        <taxon>Actinomycetota</taxon>
        <taxon>Actinomycetes</taxon>
        <taxon>Kitasatosporales</taxon>
        <taxon>Streptomycetaceae</taxon>
        <taxon>Streptomyces</taxon>
    </lineage>
</organism>